<feature type="compositionally biased region" description="Polar residues" evidence="1">
    <location>
        <begin position="144"/>
        <end position="153"/>
    </location>
</feature>
<feature type="region of interest" description="Disordered" evidence="1">
    <location>
        <begin position="1101"/>
        <end position="1227"/>
    </location>
</feature>
<feature type="compositionally biased region" description="Low complexity" evidence="1">
    <location>
        <begin position="881"/>
        <end position="901"/>
    </location>
</feature>
<feature type="region of interest" description="Disordered" evidence="1">
    <location>
        <begin position="588"/>
        <end position="652"/>
    </location>
</feature>
<evidence type="ECO:0000313" key="2">
    <source>
        <dbReference type="EMBL" id="KXZ56563.1"/>
    </source>
</evidence>
<organism evidence="2 3">
    <name type="scientific">Gonium pectorale</name>
    <name type="common">Green alga</name>
    <dbReference type="NCBI Taxonomy" id="33097"/>
    <lineage>
        <taxon>Eukaryota</taxon>
        <taxon>Viridiplantae</taxon>
        <taxon>Chlorophyta</taxon>
        <taxon>core chlorophytes</taxon>
        <taxon>Chlorophyceae</taxon>
        <taxon>CS clade</taxon>
        <taxon>Chlamydomonadales</taxon>
        <taxon>Volvocaceae</taxon>
        <taxon>Gonium</taxon>
    </lineage>
</organism>
<dbReference type="EMBL" id="LSYV01000002">
    <property type="protein sequence ID" value="KXZ56563.1"/>
    <property type="molecule type" value="Genomic_DNA"/>
</dbReference>
<feature type="compositionally biased region" description="Gly residues" evidence="1">
    <location>
        <begin position="213"/>
        <end position="225"/>
    </location>
</feature>
<feature type="compositionally biased region" description="Low complexity" evidence="1">
    <location>
        <begin position="642"/>
        <end position="652"/>
    </location>
</feature>
<feature type="compositionally biased region" description="Low complexity" evidence="1">
    <location>
        <begin position="1018"/>
        <end position="1035"/>
    </location>
</feature>
<comment type="caution">
    <text evidence="2">The sequence shown here is derived from an EMBL/GenBank/DDBJ whole genome shotgun (WGS) entry which is preliminary data.</text>
</comment>
<name>A0A150H3F9_GONPE</name>
<dbReference type="AlphaFoldDB" id="A0A150H3F9"/>
<feature type="region of interest" description="Disordered" evidence="1">
    <location>
        <begin position="1018"/>
        <end position="1066"/>
    </location>
</feature>
<feature type="region of interest" description="Disordered" evidence="1">
    <location>
        <begin position="358"/>
        <end position="378"/>
    </location>
</feature>
<proteinExistence type="predicted"/>
<feature type="region of interest" description="Disordered" evidence="1">
    <location>
        <begin position="502"/>
        <end position="539"/>
    </location>
</feature>
<protein>
    <submittedName>
        <fullName evidence="2">Uncharacterized protein</fullName>
    </submittedName>
</protein>
<accession>A0A150H3F9</accession>
<feature type="compositionally biased region" description="Low complexity" evidence="1">
    <location>
        <begin position="1114"/>
        <end position="1139"/>
    </location>
</feature>
<gene>
    <name evidence="2" type="ORF">GPECTOR_1g505</name>
</gene>
<feature type="compositionally biased region" description="Low complexity" evidence="1">
    <location>
        <begin position="815"/>
        <end position="824"/>
    </location>
</feature>
<feature type="compositionally biased region" description="Low complexity" evidence="1">
    <location>
        <begin position="588"/>
        <end position="625"/>
    </location>
</feature>
<feature type="compositionally biased region" description="Low complexity" evidence="1">
    <location>
        <begin position="502"/>
        <end position="518"/>
    </location>
</feature>
<evidence type="ECO:0000256" key="1">
    <source>
        <dbReference type="SAM" id="MobiDB-lite"/>
    </source>
</evidence>
<feature type="region of interest" description="Disordered" evidence="1">
    <location>
        <begin position="967"/>
        <end position="999"/>
    </location>
</feature>
<feature type="region of interest" description="Disordered" evidence="1">
    <location>
        <begin position="116"/>
        <end position="245"/>
    </location>
</feature>
<feature type="compositionally biased region" description="Low complexity" evidence="1">
    <location>
        <begin position="761"/>
        <end position="781"/>
    </location>
</feature>
<feature type="region of interest" description="Disordered" evidence="1">
    <location>
        <begin position="761"/>
        <end position="824"/>
    </location>
</feature>
<reference evidence="3" key="1">
    <citation type="journal article" date="2016" name="Nat. Commun.">
        <title>The Gonium pectorale genome demonstrates co-option of cell cycle regulation during the evolution of multicellularity.</title>
        <authorList>
            <person name="Hanschen E.R."/>
            <person name="Marriage T.N."/>
            <person name="Ferris P.J."/>
            <person name="Hamaji T."/>
            <person name="Toyoda A."/>
            <person name="Fujiyama A."/>
            <person name="Neme R."/>
            <person name="Noguchi H."/>
            <person name="Minakuchi Y."/>
            <person name="Suzuki M."/>
            <person name="Kawai-Toyooka H."/>
            <person name="Smith D.R."/>
            <person name="Sparks H."/>
            <person name="Anderson J."/>
            <person name="Bakaric R."/>
            <person name="Luria V."/>
            <person name="Karger A."/>
            <person name="Kirschner M.W."/>
            <person name="Durand P.M."/>
            <person name="Michod R.E."/>
            <person name="Nozaki H."/>
            <person name="Olson B.J."/>
        </authorList>
    </citation>
    <scope>NUCLEOTIDE SEQUENCE [LARGE SCALE GENOMIC DNA]</scope>
    <source>
        <strain evidence="3">NIES-2863</strain>
    </source>
</reference>
<dbReference type="OrthoDB" id="186625at2759"/>
<feature type="compositionally biased region" description="Gly residues" evidence="1">
    <location>
        <begin position="1140"/>
        <end position="1154"/>
    </location>
</feature>
<dbReference type="Proteomes" id="UP000075714">
    <property type="component" value="Unassembled WGS sequence"/>
</dbReference>
<feature type="region of interest" description="Disordered" evidence="1">
    <location>
        <begin position="448"/>
        <end position="467"/>
    </location>
</feature>
<feature type="compositionally biased region" description="Low complexity" evidence="1">
    <location>
        <begin position="366"/>
        <end position="378"/>
    </location>
</feature>
<feature type="compositionally biased region" description="Low complexity" evidence="1">
    <location>
        <begin position="1052"/>
        <end position="1063"/>
    </location>
</feature>
<feature type="region of interest" description="Disordered" evidence="1">
    <location>
        <begin position="881"/>
        <end position="911"/>
    </location>
</feature>
<feature type="compositionally biased region" description="Low complexity" evidence="1">
    <location>
        <begin position="179"/>
        <end position="212"/>
    </location>
</feature>
<sequence length="1227" mass="120661">MFLSNAGYFTDQELHAALNDAVGKPVSARVVRALAARMDGSGHGGAQVLHHDFLEYMAQKMLLSEPYDELMRSEQAPLMREVGSKVYEVLELFKRRQMLKDAMGGGDGIKRLLKLTHAPSQRPARRKGPQGQTRGGGSAAASALTSRNPSARTLSPGKAATGMDVAGGSSLRRRRLDRSLSVASTAASQATSASPRTSTNGFAGPSAAQSPGVGAGAGPAAGGASGASTPRMMARAAGSPMSRLASATFGQQPVGSARQGVSGSGAGALTAEEAERAARVSLVATAAAAVARPPDLLVPAQVGGEEHTFAVRRVGAPAQGAPAEATTAAAAAASGAGAGVSPGRSSQRLWSAVAPSARGSAAGLGRPSTASSAAAPRPSSAMAASATSVRSLVTSGGGAAALGTPPPCWRSPELLAKVLDCLSQQGLRDPQLHAVALALGLGLGPAVPDGAAGGQGQGPDQDQEHEGHARAYITTAWSSASAGTSKKLLVPGVESGPLAAEDGAAAAAEAPQTGAPGASELGQPREAAEGWMRSGGGAGAARGGVPNVLLGTPSAEAVVLDVTGPIESDPLLAKLPDWVRKRLGLPTAPAAQQAPAPVQAAASPAADTRGARRAASASISAPRNAESAGGYGGAVARGPLRSSTSNNNSASVSASEAQAAAWESSLRDVDGGSASDVGASTLYSIPTNPPSVGEPSTGPATPPRPPGSRPLSGRSAASLGRYVPFGGDTAAVVAEEGGEEDGQQALGGGAAAAGSELLLPASPKSWLPSSPSPLRRSSLGSQEGGHGATAAAGAGRPRSASPSPCPSPHPEVSLRRPSSASAALSGRATPVILAAPAQSPSPWPVLALSAPPAAEAQPPRDMGACYGTASKRRSTAAWLAAADDAAPADAQATAAGAEEAGVTGGDPCPATREDWAAAELSRRSSAGGSDAGDGMPPSAFQVVAAAEAALAEAAAAGGDGAATAAAATMPAARPQSGTRWSVEYTSPGGSEGGGRRSPSVHLNRASLLRLNSLYVASPPVTSRPASARRSAVSRPGSALLTHRSVDSLSRPQSAGSAGAQASSRTRPSIVARVQRLDGEVADSCLSAAAAPTVAGPARCTAWMGTPSEPTSESGTPTALAAAGAGSATAGADEQQQQQLVGGGGRGGGEAGGRVGSASRVRIVDVHSRPQSAGAEGAAAGQGQGGGEERRRLQVTGQRALPPAAQQDGSDAPRGAAGKGSDWRSLVR</sequence>
<evidence type="ECO:0000313" key="3">
    <source>
        <dbReference type="Proteomes" id="UP000075714"/>
    </source>
</evidence>
<feature type="region of interest" description="Disordered" evidence="1">
    <location>
        <begin position="667"/>
        <end position="722"/>
    </location>
</feature>
<feature type="compositionally biased region" description="Low complexity" evidence="1">
    <location>
        <begin position="788"/>
        <end position="802"/>
    </location>
</feature>
<keyword evidence="3" id="KW-1185">Reference proteome</keyword>